<organism evidence="8 9">
    <name type="scientific">Clunio marinus</name>
    <dbReference type="NCBI Taxonomy" id="568069"/>
    <lineage>
        <taxon>Eukaryota</taxon>
        <taxon>Metazoa</taxon>
        <taxon>Ecdysozoa</taxon>
        <taxon>Arthropoda</taxon>
        <taxon>Hexapoda</taxon>
        <taxon>Insecta</taxon>
        <taxon>Pterygota</taxon>
        <taxon>Neoptera</taxon>
        <taxon>Endopterygota</taxon>
        <taxon>Diptera</taxon>
        <taxon>Nematocera</taxon>
        <taxon>Chironomoidea</taxon>
        <taxon>Chironomidae</taxon>
        <taxon>Clunio</taxon>
    </lineage>
</organism>
<protein>
    <submittedName>
        <fullName evidence="8">CLUMA_CG013155, isoform A</fullName>
    </submittedName>
</protein>
<dbReference type="PANTHER" id="PTHR23033">
    <property type="entry name" value="BETA1,3-GALACTOSYLTRANSFERASE"/>
    <property type="match status" value="1"/>
</dbReference>
<dbReference type="GO" id="GO:0016263">
    <property type="term" value="F:glycoprotein-N-acetylgalactosamine 3-beta-galactosyltransferase activity"/>
    <property type="evidence" value="ECO:0007669"/>
    <property type="project" value="TreeGrafter"/>
</dbReference>
<dbReference type="InterPro" id="IPR026050">
    <property type="entry name" value="C1GALT1/C1GALT1_chp1"/>
</dbReference>
<dbReference type="OrthoDB" id="7783403at2759"/>
<evidence type="ECO:0000256" key="4">
    <source>
        <dbReference type="ARBA" id="ARBA00022968"/>
    </source>
</evidence>
<dbReference type="AlphaFoldDB" id="A0A1J1IJY2"/>
<keyword evidence="6 7" id="KW-0472">Membrane</keyword>
<dbReference type="Proteomes" id="UP000183832">
    <property type="component" value="Unassembled WGS sequence"/>
</dbReference>
<dbReference type="Gene3D" id="3.90.550.50">
    <property type="match status" value="1"/>
</dbReference>
<dbReference type="STRING" id="568069.A0A1J1IJY2"/>
<evidence type="ECO:0000256" key="6">
    <source>
        <dbReference type="ARBA" id="ARBA00023136"/>
    </source>
</evidence>
<dbReference type="EMBL" id="CVRI01000054">
    <property type="protein sequence ID" value="CRK99852.1"/>
    <property type="molecule type" value="Genomic_DNA"/>
</dbReference>
<reference evidence="8 9" key="1">
    <citation type="submission" date="2015-04" db="EMBL/GenBank/DDBJ databases">
        <authorList>
            <person name="Syromyatnikov M.Y."/>
            <person name="Popov V.N."/>
        </authorList>
    </citation>
    <scope>NUCLEOTIDE SEQUENCE [LARGE SCALE GENOMIC DNA]</scope>
</reference>
<comment type="similarity">
    <text evidence="2">Belongs to the glycosyltransferase 31 family. Beta3-Gal-T subfamily.</text>
</comment>
<evidence type="ECO:0000256" key="3">
    <source>
        <dbReference type="ARBA" id="ARBA00022692"/>
    </source>
</evidence>
<comment type="subcellular location">
    <subcellularLocation>
        <location evidence="1">Membrane</location>
        <topology evidence="1">Single-pass type II membrane protein</topology>
    </subcellularLocation>
</comment>
<evidence type="ECO:0000256" key="2">
    <source>
        <dbReference type="ARBA" id="ARBA00006462"/>
    </source>
</evidence>
<keyword evidence="4" id="KW-0735">Signal-anchor</keyword>
<dbReference type="GO" id="GO:0016020">
    <property type="term" value="C:membrane"/>
    <property type="evidence" value="ECO:0007669"/>
    <property type="project" value="UniProtKB-SubCell"/>
</dbReference>
<evidence type="ECO:0000313" key="8">
    <source>
        <dbReference type="EMBL" id="CRK99852.1"/>
    </source>
</evidence>
<keyword evidence="5 7" id="KW-1133">Transmembrane helix</keyword>
<proteinExistence type="inferred from homology"/>
<gene>
    <name evidence="8" type="ORF">CLUMA_CG013155</name>
</gene>
<sequence>MEDEKLLIHPYKVNDEKRKVSKRTKVPKSRAANALFCGVALGFVFSFLVAYSGIIKENNDENFFLYEALSSKNENNVDTLDTTNLVEFLRKEVRVLCAVMTNYRAVNSSGEIILNTWGKRCNLLLFFTERGGQPFNDNHIVLEESDEMERTRAAYKYIYTNHLHDFDWVLKTTEHSFIILENLRHMLYQYNNDWPLFIGMRFLAEDYMIGDYVMSKRSFVKLLEDAFTNPALCGRSGNADKGIANCLSRINTIKIDGVDELGRGRFFESSPENALFPEKFNEYDNWYWHKLKQGEDCCSDRLIAVQGFSDLNLYYMEYFIYKVHVFGRHRNPEPLPRKFFLEEVVKENT</sequence>
<evidence type="ECO:0000256" key="7">
    <source>
        <dbReference type="SAM" id="Phobius"/>
    </source>
</evidence>
<evidence type="ECO:0000256" key="1">
    <source>
        <dbReference type="ARBA" id="ARBA00004606"/>
    </source>
</evidence>
<keyword evidence="9" id="KW-1185">Reference proteome</keyword>
<evidence type="ECO:0000313" key="9">
    <source>
        <dbReference type="Proteomes" id="UP000183832"/>
    </source>
</evidence>
<evidence type="ECO:0000256" key="5">
    <source>
        <dbReference type="ARBA" id="ARBA00022989"/>
    </source>
</evidence>
<feature type="transmembrane region" description="Helical" evidence="7">
    <location>
        <begin position="31"/>
        <end position="54"/>
    </location>
</feature>
<dbReference type="PANTHER" id="PTHR23033:SF14">
    <property type="entry name" value="GLYCOPROTEIN-N-ACETYLGALACTOSAMINE 3-BETA-GALACTOSYLTRANSFERASE 1-RELATED"/>
    <property type="match status" value="1"/>
</dbReference>
<accession>A0A1J1IJY2</accession>
<name>A0A1J1IJY2_9DIPT</name>
<keyword evidence="3 7" id="KW-0812">Transmembrane</keyword>